<sequence length="47" mass="5587">MEIDTLMCYKKSRSEYHCGTKYEWKIYQLAKVAGSLQCYMLPLSYVL</sequence>
<organism evidence="1 2">
    <name type="scientific">Photobacterium damsela subsp. piscicida</name>
    <name type="common">Pasteurella piscicida</name>
    <dbReference type="NCBI Taxonomy" id="38294"/>
    <lineage>
        <taxon>Bacteria</taxon>
        <taxon>Pseudomonadati</taxon>
        <taxon>Pseudomonadota</taxon>
        <taxon>Gammaproteobacteria</taxon>
        <taxon>Vibrionales</taxon>
        <taxon>Vibrionaceae</taxon>
        <taxon>Photobacterium</taxon>
    </lineage>
</organism>
<dbReference type="AlphaFoldDB" id="A0AAD1FPM1"/>
<name>A0AAD1FPM1_PHODP</name>
<accession>A0AAD1FPM1</accession>
<evidence type="ECO:0000313" key="1">
    <source>
        <dbReference type="EMBL" id="BAX55040.1"/>
    </source>
</evidence>
<proteinExistence type="predicted"/>
<dbReference type="EMBL" id="AP018046">
    <property type="protein sequence ID" value="BAX55040.1"/>
    <property type="molecule type" value="Genomic_DNA"/>
</dbReference>
<reference evidence="2" key="1">
    <citation type="submission" date="2017-05" db="EMBL/GenBank/DDBJ databases">
        <title>Whole genome sequence of fish pathogenic bacteria, Photobacterium damselae subsp. piscicida, strain 91-197, isolated from hybrid striped bass (Morone sp.) in USA.</title>
        <authorList>
            <person name="Teru Y."/>
            <person name="Hikima J."/>
            <person name="Kono T."/>
            <person name="Sakai M."/>
            <person name="Takano T."/>
            <person name="Hawke J.P."/>
            <person name="Takeyama H."/>
            <person name="Aoki T."/>
        </authorList>
    </citation>
    <scope>NUCLEOTIDE SEQUENCE [LARGE SCALE GENOMIC DNA]</scope>
    <source>
        <strain evidence="2">91-197</strain>
    </source>
</reference>
<protein>
    <submittedName>
        <fullName evidence="1">Uncharacterized protein</fullName>
    </submittedName>
</protein>
<dbReference type="Proteomes" id="UP000218676">
    <property type="component" value="Chromosome 2"/>
</dbReference>
<gene>
    <name evidence="1" type="ORF">PDPUS_2_00454</name>
</gene>
<evidence type="ECO:0000313" key="2">
    <source>
        <dbReference type="Proteomes" id="UP000218676"/>
    </source>
</evidence>